<accession>A0A1D6GPU7</accession>
<dbReference type="AlphaFoldDB" id="A0A1D6GPU7"/>
<dbReference type="InterPro" id="IPR050710">
    <property type="entry name" value="Band7/mec-2_domain"/>
</dbReference>
<proteinExistence type="predicted"/>
<protein>
    <submittedName>
        <fullName evidence="1">Uncharacterized protein</fullName>
    </submittedName>
</protein>
<evidence type="ECO:0000313" key="1">
    <source>
        <dbReference type="EMBL" id="AQK65195.1"/>
    </source>
</evidence>
<name>A0A1D6GPU7_MAIZE</name>
<sequence>MRLIHILTASRQILEWGNHLQQSASSNALYRWTSQRWTSKRDLGSLRMYLILDAVLCRGSLETASKVSSRIGNRCETKTKDNVFVTVVASIQYRAMEDKACNAYYKLSNPKAQIQSYVLDATVPELELDDTFEQKK</sequence>
<dbReference type="PANTHER" id="PTHR43327:SF28">
    <property type="entry name" value="RESPONSE PROTEIN, PUTATIVE, EXPRESSED-RELATED"/>
    <property type="match status" value="1"/>
</dbReference>
<reference evidence="1" key="1">
    <citation type="submission" date="2015-12" db="EMBL/GenBank/DDBJ databases">
        <title>Update maize B73 reference genome by single molecule sequencing technologies.</title>
        <authorList>
            <consortium name="Maize Genome Sequencing Project"/>
            <person name="Ware D."/>
        </authorList>
    </citation>
    <scope>NUCLEOTIDE SEQUENCE</scope>
    <source>
        <tissue evidence="1">Seedling</tissue>
    </source>
</reference>
<dbReference type="EMBL" id="CM000781">
    <property type="protein sequence ID" value="AQK65195.1"/>
    <property type="molecule type" value="Genomic_DNA"/>
</dbReference>
<dbReference type="SUPFAM" id="SSF117892">
    <property type="entry name" value="Band 7/SPFH domain"/>
    <property type="match status" value="1"/>
</dbReference>
<organism evidence="1">
    <name type="scientific">Zea mays</name>
    <name type="common">Maize</name>
    <dbReference type="NCBI Taxonomy" id="4577"/>
    <lineage>
        <taxon>Eukaryota</taxon>
        <taxon>Viridiplantae</taxon>
        <taxon>Streptophyta</taxon>
        <taxon>Embryophyta</taxon>
        <taxon>Tracheophyta</taxon>
        <taxon>Spermatophyta</taxon>
        <taxon>Magnoliopsida</taxon>
        <taxon>Liliopsida</taxon>
        <taxon>Poales</taxon>
        <taxon>Poaceae</taxon>
        <taxon>PACMAD clade</taxon>
        <taxon>Panicoideae</taxon>
        <taxon>Andropogonodae</taxon>
        <taxon>Andropogoneae</taxon>
        <taxon>Tripsacinae</taxon>
        <taxon>Zea</taxon>
    </lineage>
</organism>
<dbReference type="InterPro" id="IPR036013">
    <property type="entry name" value="Band_7/SPFH_dom_sf"/>
</dbReference>
<dbReference type="PANTHER" id="PTHR43327">
    <property type="entry name" value="STOMATIN-LIKE PROTEIN 2, MITOCHONDRIAL"/>
    <property type="match status" value="1"/>
</dbReference>
<gene>
    <name evidence="1" type="ORF">ZEAMMB73_Zm00001d014088</name>
</gene>